<evidence type="ECO:0000313" key="2">
    <source>
        <dbReference type="Proteomes" id="UP000193920"/>
    </source>
</evidence>
<dbReference type="EMBL" id="MCOG01000219">
    <property type="protein sequence ID" value="ORY24719.1"/>
    <property type="molecule type" value="Genomic_DNA"/>
</dbReference>
<protein>
    <submittedName>
        <fullName evidence="1">Uncharacterized protein</fullName>
    </submittedName>
</protein>
<proteinExistence type="predicted"/>
<accession>A0A1Y2AQ62</accession>
<keyword evidence="2" id="KW-1185">Reference proteome</keyword>
<organism evidence="1 2">
    <name type="scientific">Neocallimastix californiae</name>
    <dbReference type="NCBI Taxonomy" id="1754190"/>
    <lineage>
        <taxon>Eukaryota</taxon>
        <taxon>Fungi</taxon>
        <taxon>Fungi incertae sedis</taxon>
        <taxon>Chytridiomycota</taxon>
        <taxon>Chytridiomycota incertae sedis</taxon>
        <taxon>Neocallimastigomycetes</taxon>
        <taxon>Neocallimastigales</taxon>
        <taxon>Neocallimastigaceae</taxon>
        <taxon>Neocallimastix</taxon>
    </lineage>
</organism>
<dbReference type="InterPro" id="IPR024420">
    <property type="entry name" value="TRAPP_III_complex_Trs85"/>
</dbReference>
<dbReference type="GO" id="GO:1990072">
    <property type="term" value="C:TRAPPIII protein complex"/>
    <property type="evidence" value="ECO:0007669"/>
    <property type="project" value="TreeGrafter"/>
</dbReference>
<dbReference type="Pfam" id="PF12739">
    <property type="entry name" value="TRAPPC-Trs85"/>
    <property type="match status" value="1"/>
</dbReference>
<comment type="caution">
    <text evidence="1">The sequence shown here is derived from an EMBL/GenBank/DDBJ whole genome shotgun (WGS) entry which is preliminary data.</text>
</comment>
<evidence type="ECO:0000313" key="1">
    <source>
        <dbReference type="EMBL" id="ORY24719.1"/>
    </source>
</evidence>
<dbReference type="AlphaFoldDB" id="A0A1Y2AQ62"/>
<dbReference type="Proteomes" id="UP000193920">
    <property type="component" value="Unassembled WGS sequence"/>
</dbReference>
<dbReference type="PANTHER" id="PTHR12975">
    <property type="entry name" value="TRANSPORT PROTEIN TRAPP"/>
    <property type="match status" value="1"/>
</dbReference>
<dbReference type="OrthoDB" id="2161920at2759"/>
<dbReference type="PANTHER" id="PTHR12975:SF6">
    <property type="entry name" value="TRAFFICKING PROTEIN PARTICLE COMPLEX SUBUNIT 8"/>
    <property type="match status" value="1"/>
</dbReference>
<sequence>MNTNKVNYIKRIYSPLIGVVESKDVEDLFKECNFNSIVDFLTPYGHSIKPHGRQFTYQDAHGQTITLNDFCLRFINFNCLREQNYTNIEKVALKLLKKYEDVNVIDLLSKINPNDGPNDNIIDDIEENTPWFKEYKNIVNSVVSVSEHESFDHPLASFIFVSTNNKNPLSSFEQLQKAIDSHPIFNTKYVDPNIIKHYILIHDKRQTSDTE</sequence>
<reference evidence="1 2" key="1">
    <citation type="submission" date="2016-08" db="EMBL/GenBank/DDBJ databases">
        <title>A Parts List for Fungal Cellulosomes Revealed by Comparative Genomics.</title>
        <authorList>
            <consortium name="DOE Joint Genome Institute"/>
            <person name="Haitjema C.H."/>
            <person name="Gilmore S.P."/>
            <person name="Henske J.K."/>
            <person name="Solomon K.V."/>
            <person name="De Groot R."/>
            <person name="Kuo A."/>
            <person name="Mondo S.J."/>
            <person name="Salamov A.A."/>
            <person name="Labutti K."/>
            <person name="Zhao Z."/>
            <person name="Chiniquy J."/>
            <person name="Barry K."/>
            <person name="Brewer H.M."/>
            <person name="Purvine S.O."/>
            <person name="Wright A.T."/>
            <person name="Boxma B."/>
            <person name="Van Alen T."/>
            <person name="Hackstein J.H."/>
            <person name="Baker S.E."/>
            <person name="Grigoriev I.V."/>
            <person name="O'Malley M.A."/>
        </authorList>
    </citation>
    <scope>NUCLEOTIDE SEQUENCE [LARGE SCALE GENOMIC DNA]</scope>
    <source>
        <strain evidence="1 2">G1</strain>
    </source>
</reference>
<name>A0A1Y2AQ62_9FUNG</name>
<gene>
    <name evidence="1" type="ORF">LY90DRAFT_514455</name>
</gene>
<dbReference type="STRING" id="1754190.A0A1Y2AQ62"/>